<accession>A0A0B7K666</accession>
<dbReference type="EMBL" id="CDPU01000030">
    <property type="protein sequence ID" value="CEO52684.1"/>
    <property type="molecule type" value="Genomic_DNA"/>
</dbReference>
<dbReference type="PANTHER" id="PTHR38790">
    <property type="entry name" value="2EXR DOMAIN-CONTAINING PROTEIN-RELATED"/>
    <property type="match status" value="1"/>
</dbReference>
<feature type="region of interest" description="Disordered" evidence="1">
    <location>
        <begin position="16"/>
        <end position="49"/>
    </location>
</feature>
<evidence type="ECO:0000256" key="1">
    <source>
        <dbReference type="SAM" id="MobiDB-lite"/>
    </source>
</evidence>
<feature type="compositionally biased region" description="Basic residues" evidence="1">
    <location>
        <begin position="21"/>
        <end position="31"/>
    </location>
</feature>
<organism evidence="2">
    <name type="scientific">Bionectria ochroleuca</name>
    <name type="common">Gliocladium roseum</name>
    <dbReference type="NCBI Taxonomy" id="29856"/>
    <lineage>
        <taxon>Eukaryota</taxon>
        <taxon>Fungi</taxon>
        <taxon>Dikarya</taxon>
        <taxon>Ascomycota</taxon>
        <taxon>Pezizomycotina</taxon>
        <taxon>Sordariomycetes</taxon>
        <taxon>Hypocreomycetidae</taxon>
        <taxon>Hypocreales</taxon>
        <taxon>Bionectriaceae</taxon>
        <taxon>Clonostachys</taxon>
    </lineage>
</organism>
<gene>
    <name evidence="2" type="ORF">BN869_000008742_1</name>
</gene>
<protein>
    <submittedName>
        <fullName evidence="2">Uncharacterized protein</fullName>
    </submittedName>
</protein>
<sequence>MNWLWSRLNPRSKWHEEKSVRRARTQKRRKQQLQQEQEEIDRQQMPTWPHDQSTIEIGPALQGNGTFFSLASEIRHLILREAFGDQTVHLDLDFRHPFKTLSSNKEELELKRIQYPNFMHANISANILGPPYDRLVPKSWMWFSCICHRCHPSDQLSYGRKANTSTPDAYEPRCDNCLRAGGLCREYPGEWPSKCFIGISGWLLTCRQAYREGIEVLYGTNTIHIQSPSLICGIEDFLSPNILSMMTSLELVWSLEDIGLDEAFIRRSLAGVSTIDDPQQSHVTFPSLRHLRIGFKPLLWSDKAFGGRIGWGATDTERKEAEERIHDYFLPRLDQLLERVAPPAAEVVVSWDSWLWYSRTDLKLLEVQGRERTQMHQPEIGGLACWRAIPSLSGTKPSSVEEGSMGRSKRDGYWIHVADAQLSNRYHNFKDWHRHELYGLIE</sequence>
<evidence type="ECO:0000313" key="2">
    <source>
        <dbReference type="EMBL" id="CEO52684.1"/>
    </source>
</evidence>
<dbReference type="AlphaFoldDB" id="A0A0B7K666"/>
<name>A0A0B7K666_BIOOC</name>
<reference evidence="2" key="1">
    <citation type="submission" date="2015-01" db="EMBL/GenBank/DDBJ databases">
        <authorList>
            <person name="Durling Mikael"/>
        </authorList>
    </citation>
    <scope>NUCLEOTIDE SEQUENCE</scope>
</reference>
<proteinExistence type="predicted"/>